<dbReference type="Gene3D" id="1.20.1730.10">
    <property type="entry name" value="Sodium/glucose cotransporter"/>
    <property type="match status" value="1"/>
</dbReference>
<keyword evidence="8" id="KW-0406">Ion transport</keyword>
<evidence type="ECO:0000256" key="5">
    <source>
        <dbReference type="ARBA" id="ARBA00022692"/>
    </source>
</evidence>
<evidence type="ECO:0000256" key="3">
    <source>
        <dbReference type="ARBA" id="ARBA00022448"/>
    </source>
</evidence>
<dbReference type="Pfam" id="PF00474">
    <property type="entry name" value="SSF"/>
    <property type="match status" value="1"/>
</dbReference>
<dbReference type="PANTHER" id="PTHR42985">
    <property type="entry name" value="SODIUM-COUPLED MONOCARBOXYLATE TRANSPORTER"/>
    <property type="match status" value="1"/>
</dbReference>
<dbReference type="GO" id="GO:0005886">
    <property type="term" value="C:plasma membrane"/>
    <property type="evidence" value="ECO:0007669"/>
    <property type="project" value="UniProtKB-SubCell"/>
</dbReference>
<keyword evidence="6 12" id="KW-1133">Transmembrane helix</keyword>
<dbReference type="InterPro" id="IPR038377">
    <property type="entry name" value="Na/Glc_symporter_sf"/>
</dbReference>
<evidence type="ECO:0000256" key="8">
    <source>
        <dbReference type="ARBA" id="ARBA00023065"/>
    </source>
</evidence>
<feature type="transmembrane region" description="Helical" evidence="12">
    <location>
        <begin position="284"/>
        <end position="310"/>
    </location>
</feature>
<feature type="transmembrane region" description="Helical" evidence="12">
    <location>
        <begin position="447"/>
        <end position="469"/>
    </location>
</feature>
<evidence type="ECO:0000256" key="1">
    <source>
        <dbReference type="ARBA" id="ARBA00004651"/>
    </source>
</evidence>
<sequence>MFALVDFGVFGIFLLLSLFVGLYHGIGRSLSSKSEQQQHQQNSKTGDFLDGGRRLPVFPVCLSLLTTFVSGIGLLGVPAEIYTKGSGLFIYTMAGTLAFPIIGIFFIPIFYKIKCLNAYEYFEMRFNSRTLRRIATLIFTLNTLIYMAVVIYAPSIALSGVTSLPLWPFILLVGAVSTFYTAAGGIKAVIWTDTLQASFIYLGLGIIIVKGTIEAGGFSHVLQINRLTGRFAQGFILSPSILQYGNLWLEIFGGITNWICIYGLNQMAMQRYCSMPSLGHAHRVLNLTIPANIIIQLMITYIGFLMVAFFQGCDPVALKEVKTMDQLTILMANRIFEGIPGLPGLFLATIFSATLSTASSGINSLTAVLWEDFLKDSKFGQKLTNNQTSILMKFISVFFGILATSMAFACSNFGGIFQIILTTLGAISGPLVGLFFLGIFFPKANKFGAFIGLTIGISVMIILCILSNINQPYKNFVITTGNLKNNFTSVGCLNYDDEMENLKRNLRYEEYSKQNNINFRYGNPESLLLSRLSPFAYSLLVYPTSSPNYWCHFQPTF</sequence>
<feature type="transmembrane region" description="Helical" evidence="12">
    <location>
        <begin position="6"/>
        <end position="26"/>
    </location>
</feature>
<organism evidence="13 14">
    <name type="scientific">Meloidogyne incognita</name>
    <name type="common">Southern root-knot nematode worm</name>
    <name type="synonym">Oxyuris incognita</name>
    <dbReference type="NCBI Taxonomy" id="6306"/>
    <lineage>
        <taxon>Eukaryota</taxon>
        <taxon>Metazoa</taxon>
        <taxon>Ecdysozoa</taxon>
        <taxon>Nematoda</taxon>
        <taxon>Chromadorea</taxon>
        <taxon>Rhabditida</taxon>
        <taxon>Tylenchina</taxon>
        <taxon>Tylenchomorpha</taxon>
        <taxon>Tylenchoidea</taxon>
        <taxon>Meloidogynidae</taxon>
        <taxon>Meloidogyninae</taxon>
        <taxon>Meloidogyne</taxon>
        <taxon>Meloidogyne incognita group</taxon>
    </lineage>
</organism>
<feature type="transmembrane region" description="Helical" evidence="12">
    <location>
        <begin position="241"/>
        <end position="264"/>
    </location>
</feature>
<keyword evidence="10" id="KW-0739">Sodium transport</keyword>
<evidence type="ECO:0000256" key="11">
    <source>
        <dbReference type="RuleBase" id="RU362091"/>
    </source>
</evidence>
<dbReference type="PANTHER" id="PTHR42985:SF40">
    <property type="entry name" value="LD47995P-RELATED"/>
    <property type="match status" value="1"/>
</dbReference>
<keyword evidence="4" id="KW-1003">Cell membrane</keyword>
<dbReference type="Proteomes" id="UP000887563">
    <property type="component" value="Unplaced"/>
</dbReference>
<proteinExistence type="inferred from homology"/>
<comment type="similarity">
    <text evidence="2 11">Belongs to the sodium:solute symporter (SSF) (TC 2.A.21) family.</text>
</comment>
<dbReference type="AlphaFoldDB" id="A0A914LUQ3"/>
<accession>A0A914LUQ3</accession>
<feature type="transmembrane region" description="Helical" evidence="12">
    <location>
        <begin position="198"/>
        <end position="221"/>
    </location>
</feature>
<evidence type="ECO:0000256" key="9">
    <source>
        <dbReference type="ARBA" id="ARBA00023136"/>
    </source>
</evidence>
<evidence type="ECO:0000256" key="7">
    <source>
        <dbReference type="ARBA" id="ARBA00023053"/>
    </source>
</evidence>
<evidence type="ECO:0000256" key="10">
    <source>
        <dbReference type="ARBA" id="ARBA00023201"/>
    </source>
</evidence>
<dbReference type="InterPro" id="IPR051163">
    <property type="entry name" value="Sodium:Solute_Symporter_SSF"/>
</dbReference>
<evidence type="ECO:0000256" key="4">
    <source>
        <dbReference type="ARBA" id="ARBA00022475"/>
    </source>
</evidence>
<comment type="subcellular location">
    <subcellularLocation>
        <location evidence="1">Cell membrane</location>
        <topology evidence="1">Multi-pass membrane protein</topology>
    </subcellularLocation>
</comment>
<keyword evidence="5 12" id="KW-0812">Transmembrane</keyword>
<feature type="transmembrane region" description="Helical" evidence="12">
    <location>
        <begin position="345"/>
        <end position="370"/>
    </location>
</feature>
<keyword evidence="13" id="KW-1185">Reference proteome</keyword>
<dbReference type="NCBIfam" id="TIGR00813">
    <property type="entry name" value="sss"/>
    <property type="match status" value="1"/>
</dbReference>
<evidence type="ECO:0000313" key="14">
    <source>
        <dbReference type="WBParaSite" id="Minc3s00820g17749"/>
    </source>
</evidence>
<name>A0A914LUQ3_MELIC</name>
<keyword evidence="3" id="KW-0813">Transport</keyword>
<feature type="transmembrane region" description="Helical" evidence="12">
    <location>
        <begin position="89"/>
        <end position="113"/>
    </location>
</feature>
<evidence type="ECO:0000256" key="12">
    <source>
        <dbReference type="SAM" id="Phobius"/>
    </source>
</evidence>
<evidence type="ECO:0000256" key="6">
    <source>
        <dbReference type="ARBA" id="ARBA00022989"/>
    </source>
</evidence>
<protein>
    <submittedName>
        <fullName evidence="14">Sodium-coupled monocarboxylate transporter 1</fullName>
    </submittedName>
</protein>
<keyword evidence="7" id="KW-0915">Sodium</keyword>
<dbReference type="WBParaSite" id="Minc3s00820g17749">
    <property type="protein sequence ID" value="Minc3s00820g17749"/>
    <property type="gene ID" value="Minc3s00820g17749"/>
</dbReference>
<feature type="transmembrane region" description="Helical" evidence="12">
    <location>
        <begin position="390"/>
        <end position="409"/>
    </location>
</feature>
<feature type="transmembrane region" description="Helical" evidence="12">
    <location>
        <begin position="415"/>
        <end position="440"/>
    </location>
</feature>
<keyword evidence="9 12" id="KW-0472">Membrane</keyword>
<evidence type="ECO:0000256" key="2">
    <source>
        <dbReference type="ARBA" id="ARBA00006434"/>
    </source>
</evidence>
<dbReference type="GO" id="GO:0015293">
    <property type="term" value="F:symporter activity"/>
    <property type="evidence" value="ECO:0007669"/>
    <property type="project" value="TreeGrafter"/>
</dbReference>
<reference evidence="14" key="1">
    <citation type="submission" date="2022-11" db="UniProtKB">
        <authorList>
            <consortium name="WormBaseParasite"/>
        </authorList>
    </citation>
    <scope>IDENTIFICATION</scope>
</reference>
<dbReference type="PROSITE" id="PS50283">
    <property type="entry name" value="NA_SOLUT_SYMP_3"/>
    <property type="match status" value="1"/>
</dbReference>
<feature type="transmembrane region" description="Helical" evidence="12">
    <location>
        <begin position="134"/>
        <end position="154"/>
    </location>
</feature>
<feature type="transmembrane region" description="Helical" evidence="12">
    <location>
        <begin position="166"/>
        <end position="186"/>
    </location>
</feature>
<dbReference type="GO" id="GO:0006814">
    <property type="term" value="P:sodium ion transport"/>
    <property type="evidence" value="ECO:0007669"/>
    <property type="project" value="UniProtKB-KW"/>
</dbReference>
<evidence type="ECO:0000313" key="13">
    <source>
        <dbReference type="Proteomes" id="UP000887563"/>
    </source>
</evidence>
<feature type="transmembrane region" description="Helical" evidence="12">
    <location>
        <begin position="57"/>
        <end position="77"/>
    </location>
</feature>
<dbReference type="InterPro" id="IPR001734">
    <property type="entry name" value="Na/solute_symporter"/>
</dbReference>